<feature type="compositionally biased region" description="Basic and acidic residues" evidence="1">
    <location>
        <begin position="70"/>
        <end position="100"/>
    </location>
</feature>
<proteinExistence type="predicted"/>
<comment type="caution">
    <text evidence="3">The sequence shown here is derived from an EMBL/GenBank/DDBJ whole genome shotgun (WGS) entry which is preliminary data.</text>
</comment>
<dbReference type="Proteomes" id="UP000812013">
    <property type="component" value="Unassembled WGS sequence"/>
</dbReference>
<evidence type="ECO:0000313" key="3">
    <source>
        <dbReference type="EMBL" id="MBW5481842.1"/>
    </source>
</evidence>
<keyword evidence="4" id="KW-1185">Reference proteome</keyword>
<evidence type="ECO:0000256" key="1">
    <source>
        <dbReference type="SAM" id="MobiDB-lite"/>
    </source>
</evidence>
<dbReference type="RefSeq" id="WP_219665781.1">
    <property type="nucleotide sequence ID" value="NZ_WTFF01000035.1"/>
</dbReference>
<evidence type="ECO:0000313" key="4">
    <source>
        <dbReference type="Proteomes" id="UP000812013"/>
    </source>
</evidence>
<protein>
    <recommendedName>
        <fullName evidence="5">Secreted protein</fullName>
    </recommendedName>
</protein>
<evidence type="ECO:0008006" key="5">
    <source>
        <dbReference type="Google" id="ProtNLM"/>
    </source>
</evidence>
<organism evidence="3 4">
    <name type="scientific">Streptomyces bambusae</name>
    <dbReference type="NCBI Taxonomy" id="1550616"/>
    <lineage>
        <taxon>Bacteria</taxon>
        <taxon>Bacillati</taxon>
        <taxon>Actinomycetota</taxon>
        <taxon>Actinomycetes</taxon>
        <taxon>Kitasatosporales</taxon>
        <taxon>Streptomycetaceae</taxon>
        <taxon>Streptomyces</taxon>
    </lineage>
</organism>
<name>A0ABS6Z280_9ACTN</name>
<accession>A0ABS6Z280</accession>
<feature type="signal peptide" evidence="2">
    <location>
        <begin position="1"/>
        <end position="31"/>
    </location>
</feature>
<dbReference type="EMBL" id="WTFF01000035">
    <property type="protein sequence ID" value="MBW5481842.1"/>
    <property type="molecule type" value="Genomic_DNA"/>
</dbReference>
<feature type="compositionally biased region" description="Low complexity" evidence="1">
    <location>
        <begin position="123"/>
        <end position="135"/>
    </location>
</feature>
<reference evidence="3 4" key="1">
    <citation type="submission" date="2019-12" db="EMBL/GenBank/DDBJ databases">
        <title>Genome sequence of Streptomyces bambusae.</title>
        <authorList>
            <person name="Bansal K."/>
            <person name="Choksket S."/>
            <person name="Korpole S."/>
            <person name="Patil P.B."/>
        </authorList>
    </citation>
    <scope>NUCLEOTIDE SEQUENCE [LARGE SCALE GENOMIC DNA]</scope>
    <source>
        <strain evidence="3 4">SK60</strain>
    </source>
</reference>
<sequence>MGISLWGRRFAVAASGVLVAGCSVFSLSAWAAPAPTAAAAQAAMPQDDSDRSAITRVLRLQHQEVIEANRRAQTKAEEQDRALAARQALSEHQRRLETMKGGDTLNGLAGHDNGVKNERARTAGDLLTGTRTGGDSEPANGDGSVDYGTCAGCSSAESYPDLR</sequence>
<evidence type="ECO:0000256" key="2">
    <source>
        <dbReference type="SAM" id="SignalP"/>
    </source>
</evidence>
<gene>
    <name evidence="3" type="ORF">GPJ59_08085</name>
</gene>
<feature type="chain" id="PRO_5045876118" description="Secreted protein" evidence="2">
    <location>
        <begin position="32"/>
        <end position="163"/>
    </location>
</feature>
<keyword evidence="2" id="KW-0732">Signal</keyword>
<feature type="region of interest" description="Disordered" evidence="1">
    <location>
        <begin position="70"/>
        <end position="163"/>
    </location>
</feature>
<feature type="compositionally biased region" description="Basic and acidic residues" evidence="1">
    <location>
        <begin position="113"/>
        <end position="122"/>
    </location>
</feature>